<dbReference type="InterPro" id="IPR003754">
    <property type="entry name" value="4pyrrol_synth_uPrphyn_synth"/>
</dbReference>
<dbReference type="Pfam" id="PF02602">
    <property type="entry name" value="HEM4"/>
    <property type="match status" value="1"/>
</dbReference>
<keyword evidence="3" id="KW-1185">Reference proteome</keyword>
<evidence type="ECO:0000313" key="3">
    <source>
        <dbReference type="Proteomes" id="UP000038055"/>
    </source>
</evidence>
<organism evidence="2 3">
    <name type="scientific">Capnocytophaga cynodegmi</name>
    <dbReference type="NCBI Taxonomy" id="28189"/>
    <lineage>
        <taxon>Bacteria</taxon>
        <taxon>Pseudomonadati</taxon>
        <taxon>Bacteroidota</taxon>
        <taxon>Flavobacteriia</taxon>
        <taxon>Flavobacteriales</taxon>
        <taxon>Flavobacteriaceae</taxon>
        <taxon>Capnocytophaga</taxon>
    </lineage>
</organism>
<dbReference type="PANTHER" id="PTHR12390">
    <property type="entry name" value="UROPORPHYRINOGEN III SYNTHASE"/>
    <property type="match status" value="1"/>
</dbReference>
<dbReference type="GO" id="GO:0006780">
    <property type="term" value="P:uroporphyrinogen III biosynthetic process"/>
    <property type="evidence" value="ECO:0007669"/>
    <property type="project" value="InterPro"/>
</dbReference>
<accession>A0A0B7H3W2</accession>
<keyword evidence="2" id="KW-0456">Lyase</keyword>
<protein>
    <submittedName>
        <fullName evidence="2">Uroporphyrinogen-III synthase</fullName>
        <ecNumber evidence="2">4.2.1.75</ecNumber>
    </submittedName>
</protein>
<dbReference type="InterPro" id="IPR036108">
    <property type="entry name" value="4pyrrol_syn_uPrphyn_synt_sf"/>
</dbReference>
<dbReference type="STRING" id="28189.CCYN74_60017"/>
<name>A0A0B7H3W2_9FLAO</name>
<dbReference type="CDD" id="cd06578">
    <property type="entry name" value="HemD"/>
    <property type="match status" value="1"/>
</dbReference>
<proteinExistence type="predicted"/>
<dbReference type="RefSeq" id="WP_041989925.1">
    <property type="nucleotide sequence ID" value="NZ_BOQH01000002.1"/>
</dbReference>
<evidence type="ECO:0000259" key="1">
    <source>
        <dbReference type="Pfam" id="PF02602"/>
    </source>
</evidence>
<dbReference type="SUPFAM" id="SSF69618">
    <property type="entry name" value="HemD-like"/>
    <property type="match status" value="1"/>
</dbReference>
<dbReference type="PANTHER" id="PTHR12390:SF0">
    <property type="entry name" value="UROPORPHYRINOGEN-III SYNTHASE"/>
    <property type="match status" value="1"/>
</dbReference>
<dbReference type="EMBL" id="CDOD01000003">
    <property type="protein sequence ID" value="CEN32627.1"/>
    <property type="molecule type" value="Genomic_DNA"/>
</dbReference>
<reference evidence="3" key="1">
    <citation type="submission" date="2015-01" db="EMBL/GenBank/DDBJ databases">
        <authorList>
            <person name="MANFREDI Pablo"/>
        </authorList>
    </citation>
    <scope>NUCLEOTIDE SEQUENCE [LARGE SCALE GENOMIC DNA]</scope>
    <source>
        <strain evidence="3">Ccyn2B</strain>
    </source>
</reference>
<feature type="domain" description="Tetrapyrrole biosynthesis uroporphyrinogen III synthase" evidence="1">
    <location>
        <begin position="15"/>
        <end position="211"/>
    </location>
</feature>
<dbReference type="GO" id="GO:0005829">
    <property type="term" value="C:cytosol"/>
    <property type="evidence" value="ECO:0007669"/>
    <property type="project" value="TreeGrafter"/>
</dbReference>
<dbReference type="eggNOG" id="COG1587">
    <property type="taxonomic scope" value="Bacteria"/>
</dbReference>
<sequence length="219" mass="25075">MTPILSTRILSDQQKSKLLKQGFSVTEIDFIQTHFVEFELKNIGDLLLFTSQNAIKSILQHPKKDSLKSIPCICVGEKTAKLLSENNWKVLHYEEYATDLGNYIKQHCAKNRITFFSGNLRRDILPNVLKNNQISHNEIQVYKTILHSEKVNSPQKAILFFSPSGIQSFLQQNSFSDEIIFCIGRTTAEEISKHTKNYIISEKPTIDSLIECVIAHFTE</sequence>
<dbReference type="Gene3D" id="3.40.50.10090">
    <property type="match status" value="2"/>
</dbReference>
<dbReference type="Proteomes" id="UP000038055">
    <property type="component" value="Unassembled WGS sequence"/>
</dbReference>
<evidence type="ECO:0000313" key="2">
    <source>
        <dbReference type="EMBL" id="CEN32627.1"/>
    </source>
</evidence>
<dbReference type="AlphaFoldDB" id="A0A0B7H3W2"/>
<dbReference type="EC" id="4.2.1.75" evidence="2"/>
<gene>
    <name evidence="2" type="primary">hemD</name>
    <name evidence="2" type="ORF">CCYN2B_110146</name>
</gene>
<dbReference type="InterPro" id="IPR039793">
    <property type="entry name" value="UROS/Hem4"/>
</dbReference>
<dbReference type="GO" id="GO:0004852">
    <property type="term" value="F:uroporphyrinogen-III synthase activity"/>
    <property type="evidence" value="ECO:0007669"/>
    <property type="project" value="UniProtKB-EC"/>
</dbReference>